<evidence type="ECO:0000256" key="5">
    <source>
        <dbReference type="ARBA" id="ARBA00022989"/>
    </source>
</evidence>
<accession>A0ABW1KU30</accession>
<keyword evidence="6 9" id="KW-0472">Membrane</keyword>
<dbReference type="RefSeq" id="WP_379880628.1">
    <property type="nucleotide sequence ID" value="NZ_JBHPON010000001.1"/>
</dbReference>
<evidence type="ECO:0000313" key="10">
    <source>
        <dbReference type="EMBL" id="MFC6034062.1"/>
    </source>
</evidence>
<dbReference type="InterPro" id="IPR022781">
    <property type="entry name" value="Flagellar_biosynth_FliO"/>
</dbReference>
<evidence type="ECO:0000256" key="3">
    <source>
        <dbReference type="ARBA" id="ARBA00022475"/>
    </source>
</evidence>
<proteinExistence type="inferred from homology"/>
<dbReference type="PANTHER" id="PTHR38766:SF1">
    <property type="entry name" value="FLAGELLAR PROTEIN FLIO"/>
    <property type="match status" value="1"/>
</dbReference>
<organism evidence="10 11">
    <name type="scientific">Hyphococcus aureus</name>
    <dbReference type="NCBI Taxonomy" id="2666033"/>
    <lineage>
        <taxon>Bacteria</taxon>
        <taxon>Pseudomonadati</taxon>
        <taxon>Pseudomonadota</taxon>
        <taxon>Alphaproteobacteria</taxon>
        <taxon>Parvularculales</taxon>
        <taxon>Parvularculaceae</taxon>
        <taxon>Hyphococcus</taxon>
    </lineage>
</organism>
<dbReference type="Pfam" id="PF04347">
    <property type="entry name" value="FliO"/>
    <property type="match status" value="1"/>
</dbReference>
<reference evidence="10 11" key="1">
    <citation type="submission" date="2024-09" db="EMBL/GenBank/DDBJ databases">
        <authorList>
            <person name="Zhang Z.-H."/>
        </authorList>
    </citation>
    <scope>NUCLEOTIDE SEQUENCE [LARGE SCALE GENOMIC DNA]</scope>
    <source>
        <strain evidence="10 11">HHTR114</strain>
    </source>
</reference>
<comment type="similarity">
    <text evidence="8">Belongs to the FliO/MopB family.</text>
</comment>
<evidence type="ECO:0000256" key="1">
    <source>
        <dbReference type="ARBA" id="ARBA00004117"/>
    </source>
</evidence>
<comment type="caution">
    <text evidence="10">The sequence shown here is derived from an EMBL/GenBank/DDBJ whole genome shotgun (WGS) entry which is preliminary data.</text>
</comment>
<sequence>MPASEILRLVFGFIAVIGMIGGSAFLARKAGLANLAGANGKKRRLAISESLPLDARRRLAIVRCDDLEYLIVLGPSGETVVAGGLTPAEPEGTGSDEPVQVNPFAELGGFAKKLREMGVAASNRKAA</sequence>
<gene>
    <name evidence="10" type="ORF">ACFMB1_00825</name>
</gene>
<evidence type="ECO:0000256" key="7">
    <source>
        <dbReference type="ARBA" id="ARBA00023143"/>
    </source>
</evidence>
<keyword evidence="3" id="KW-1003">Cell membrane</keyword>
<protein>
    <submittedName>
        <fullName evidence="10">FliO/MopB family protein</fullName>
    </submittedName>
</protein>
<keyword evidence="5 9" id="KW-1133">Transmembrane helix</keyword>
<evidence type="ECO:0000256" key="6">
    <source>
        <dbReference type="ARBA" id="ARBA00023136"/>
    </source>
</evidence>
<keyword evidence="4 9" id="KW-0812">Transmembrane</keyword>
<evidence type="ECO:0000256" key="9">
    <source>
        <dbReference type="SAM" id="Phobius"/>
    </source>
</evidence>
<dbReference type="InterPro" id="IPR052205">
    <property type="entry name" value="FliO/MopB"/>
</dbReference>
<dbReference type="EMBL" id="JBHPON010000001">
    <property type="protein sequence ID" value="MFC6034062.1"/>
    <property type="molecule type" value="Genomic_DNA"/>
</dbReference>
<keyword evidence="7" id="KW-0975">Bacterial flagellum</keyword>
<dbReference type="Proteomes" id="UP001596116">
    <property type="component" value="Unassembled WGS sequence"/>
</dbReference>
<dbReference type="PANTHER" id="PTHR38766">
    <property type="entry name" value="FLAGELLAR PROTEIN FLIO"/>
    <property type="match status" value="1"/>
</dbReference>
<comment type="subcellular location">
    <subcellularLocation>
        <location evidence="1">Bacterial flagellum basal body</location>
    </subcellularLocation>
    <subcellularLocation>
        <location evidence="2">Cell membrane</location>
    </subcellularLocation>
</comment>
<evidence type="ECO:0000256" key="4">
    <source>
        <dbReference type="ARBA" id="ARBA00022692"/>
    </source>
</evidence>
<name>A0ABW1KU30_9PROT</name>
<feature type="transmembrane region" description="Helical" evidence="9">
    <location>
        <begin position="6"/>
        <end position="27"/>
    </location>
</feature>
<evidence type="ECO:0000313" key="11">
    <source>
        <dbReference type="Proteomes" id="UP001596116"/>
    </source>
</evidence>
<evidence type="ECO:0000256" key="2">
    <source>
        <dbReference type="ARBA" id="ARBA00004236"/>
    </source>
</evidence>
<evidence type="ECO:0000256" key="8">
    <source>
        <dbReference type="ARBA" id="ARBA00037937"/>
    </source>
</evidence>
<keyword evidence="11" id="KW-1185">Reference proteome</keyword>